<sequence length="503" mass="51297">MIEGILAALSPLSLLFAALGVVLGIVFGAIPGLTATFGIALLIPVTFLMAPEHGMIMLAGIYAGAIYGGSISAILLNIPGTPASIVTGWEGNAMARQGKAPLALGLSAVSSGVGGLISALALMFLTPVLAQLALRFGAPEYVALVIFSLVIVVVMLDTPIFANITGVFLGLIIASIGIDPVQGMARFTFGFYQLYSGLNVVAVLVGFFCLPQAIVLAAESIAGASASSVGRIGASPPGLVARIVFSNRWNVLRSSALGTALGILPAVGPESTPLVAHTMERRMSKDQAQFGKGSEAGLISAESSVSANVGGSLIPLLALGIPGSGAAAVFVGALTLHGLQPGPLLFTNRPEVMYTFFTGFLVVNVLMTVVGLFGARYLARLLSLPKAVIATFVAFFSIFGAYAVNANLFDVWVMFASALLAIGVGLVGIPILPIVLAFILGGVLEQNIAITAARAGGLEYFLGRPIALGLAAITLVIVAIAAYRAIFGAGASRSEPSAEGGER</sequence>
<evidence type="ECO:0000313" key="4">
    <source>
        <dbReference type="Proteomes" id="UP001164020"/>
    </source>
</evidence>
<dbReference type="RefSeq" id="WP_268879345.1">
    <property type="nucleotide sequence ID" value="NZ_CP114029.1"/>
</dbReference>
<keyword evidence="1" id="KW-0812">Transmembrane</keyword>
<reference evidence="3" key="1">
    <citation type="submission" date="2022-12" db="EMBL/GenBank/DDBJ databases">
        <title>Jiella pelagia sp. nov., isolated from phosphonate enriched culture of Northwest Pacific surface seawater.</title>
        <authorList>
            <person name="Shin D.Y."/>
            <person name="Hwang C.Y."/>
        </authorList>
    </citation>
    <scope>NUCLEOTIDE SEQUENCE</scope>
    <source>
        <strain evidence="3">HL-NP1</strain>
    </source>
</reference>
<organism evidence="3 4">
    <name type="scientific">Jiella pelagia</name>
    <dbReference type="NCBI Taxonomy" id="2986949"/>
    <lineage>
        <taxon>Bacteria</taxon>
        <taxon>Pseudomonadati</taxon>
        <taxon>Pseudomonadota</taxon>
        <taxon>Alphaproteobacteria</taxon>
        <taxon>Hyphomicrobiales</taxon>
        <taxon>Aurantimonadaceae</taxon>
        <taxon>Jiella</taxon>
    </lineage>
</organism>
<feature type="transmembrane region" description="Helical" evidence="1">
    <location>
        <begin position="100"/>
        <end position="129"/>
    </location>
</feature>
<dbReference type="PANTHER" id="PTHR35342:SF5">
    <property type="entry name" value="TRICARBOXYLIC TRANSPORT PROTEIN"/>
    <property type="match status" value="1"/>
</dbReference>
<dbReference type="InterPro" id="IPR002823">
    <property type="entry name" value="DUF112_TM"/>
</dbReference>
<evidence type="ECO:0000256" key="1">
    <source>
        <dbReference type="SAM" id="Phobius"/>
    </source>
</evidence>
<accession>A0ABY7BTA9</accession>
<feature type="transmembrane region" description="Helical" evidence="1">
    <location>
        <begin position="141"/>
        <end position="174"/>
    </location>
</feature>
<dbReference type="PANTHER" id="PTHR35342">
    <property type="entry name" value="TRICARBOXYLIC TRANSPORT PROTEIN"/>
    <property type="match status" value="1"/>
</dbReference>
<dbReference type="Pfam" id="PF01970">
    <property type="entry name" value="TctA"/>
    <property type="match status" value="1"/>
</dbReference>
<keyword evidence="4" id="KW-1185">Reference proteome</keyword>
<gene>
    <name evidence="3" type="ORF">OH818_14635</name>
</gene>
<proteinExistence type="predicted"/>
<evidence type="ECO:0000259" key="2">
    <source>
        <dbReference type="Pfam" id="PF01970"/>
    </source>
</evidence>
<feature type="transmembrane region" description="Helical" evidence="1">
    <location>
        <begin position="313"/>
        <end position="334"/>
    </location>
</feature>
<feature type="transmembrane region" description="Helical" evidence="1">
    <location>
        <begin position="465"/>
        <end position="486"/>
    </location>
</feature>
<keyword evidence="1" id="KW-1133">Transmembrane helix</keyword>
<dbReference type="Proteomes" id="UP001164020">
    <property type="component" value="Chromosome"/>
</dbReference>
<feature type="transmembrane region" description="Helical" evidence="1">
    <location>
        <begin position="354"/>
        <end position="375"/>
    </location>
</feature>
<dbReference type="EMBL" id="CP114029">
    <property type="protein sequence ID" value="WAP66901.1"/>
    <property type="molecule type" value="Genomic_DNA"/>
</dbReference>
<keyword evidence="1" id="KW-0472">Membrane</keyword>
<name>A0ABY7BTA9_9HYPH</name>
<protein>
    <submittedName>
        <fullName evidence="3">Tripartite tricarboxylate transporter permease</fullName>
    </submittedName>
</protein>
<feature type="transmembrane region" description="Helical" evidence="1">
    <location>
        <begin position="411"/>
        <end position="444"/>
    </location>
</feature>
<feature type="transmembrane region" description="Helical" evidence="1">
    <location>
        <begin position="56"/>
        <end position="80"/>
    </location>
</feature>
<evidence type="ECO:0000313" key="3">
    <source>
        <dbReference type="EMBL" id="WAP66901.1"/>
    </source>
</evidence>
<feature type="transmembrane region" description="Helical" evidence="1">
    <location>
        <begin position="30"/>
        <end position="49"/>
    </location>
</feature>
<feature type="transmembrane region" description="Helical" evidence="1">
    <location>
        <begin position="387"/>
        <end position="405"/>
    </location>
</feature>
<feature type="transmembrane region" description="Helical" evidence="1">
    <location>
        <begin position="194"/>
        <end position="218"/>
    </location>
</feature>
<feature type="domain" description="DUF112" evidence="2">
    <location>
        <begin position="14"/>
        <end position="436"/>
    </location>
</feature>